<dbReference type="RefSeq" id="WP_138233443.1">
    <property type="nucleotide sequence ID" value="NZ_AP022577.1"/>
</dbReference>
<gene>
    <name evidence="1" type="ORF">MAUB_00920</name>
</gene>
<dbReference type="EMBL" id="AP022577">
    <property type="protein sequence ID" value="BBX82219.1"/>
    <property type="molecule type" value="Genomic_DNA"/>
</dbReference>
<proteinExistence type="predicted"/>
<protein>
    <submittedName>
        <fullName evidence="1">Uncharacterized protein</fullName>
    </submittedName>
</protein>
<reference evidence="1 2" key="1">
    <citation type="journal article" date="2019" name="Emerg. Microbes Infect.">
        <title>Comprehensive subspecies identification of 175 nontuberculous mycobacteria species based on 7547 genomic profiles.</title>
        <authorList>
            <person name="Matsumoto Y."/>
            <person name="Kinjo T."/>
            <person name="Motooka D."/>
            <person name="Nabeya D."/>
            <person name="Jung N."/>
            <person name="Uechi K."/>
            <person name="Horii T."/>
            <person name="Iida T."/>
            <person name="Fujita J."/>
            <person name="Nakamura S."/>
        </authorList>
    </citation>
    <scope>NUCLEOTIDE SEQUENCE [LARGE SCALE GENOMIC DNA]</scope>
    <source>
        <strain evidence="1 2">JCM 15296</strain>
    </source>
</reference>
<evidence type="ECO:0000313" key="1">
    <source>
        <dbReference type="EMBL" id="BBX82219.1"/>
    </source>
</evidence>
<accession>A0ABN5YQ32</accession>
<dbReference type="Proteomes" id="UP000465609">
    <property type="component" value="Chromosome"/>
</dbReference>
<evidence type="ECO:0000313" key="2">
    <source>
        <dbReference type="Proteomes" id="UP000465609"/>
    </source>
</evidence>
<keyword evidence="2" id="KW-1185">Reference proteome</keyword>
<name>A0ABN5YQ32_9MYCO</name>
<sequence>MSFTSDARATITITADTDEDPYSAFWGNVSSTDLTAVEQNFASSLDWTLSGDPTDVRVSKLFASIEVSGQPPRLYIASGSSAVDEAADAVEKLLRRGPDCLS</sequence>
<organism evidence="1 2">
    <name type="scientific">Mycolicibacterium aubagnense</name>
    <dbReference type="NCBI Taxonomy" id="319707"/>
    <lineage>
        <taxon>Bacteria</taxon>
        <taxon>Bacillati</taxon>
        <taxon>Actinomycetota</taxon>
        <taxon>Actinomycetes</taxon>
        <taxon>Mycobacteriales</taxon>
        <taxon>Mycobacteriaceae</taxon>
        <taxon>Mycolicibacterium</taxon>
    </lineage>
</organism>